<evidence type="ECO:0000313" key="2">
    <source>
        <dbReference type="Proteomes" id="UP001159363"/>
    </source>
</evidence>
<reference evidence="1 2" key="1">
    <citation type="submission" date="2023-02" db="EMBL/GenBank/DDBJ databases">
        <title>LHISI_Scaffold_Assembly.</title>
        <authorList>
            <person name="Stuart O.P."/>
            <person name="Cleave R."/>
            <person name="Magrath M.J.L."/>
            <person name="Mikheyev A.S."/>
        </authorList>
    </citation>
    <scope>NUCLEOTIDE SEQUENCE [LARGE SCALE GENOMIC DNA]</scope>
    <source>
        <strain evidence="1">Daus_M_001</strain>
        <tissue evidence="1">Leg muscle</tissue>
    </source>
</reference>
<keyword evidence="2" id="KW-1185">Reference proteome</keyword>
<dbReference type="EMBL" id="JARBHB010000007">
    <property type="protein sequence ID" value="KAJ8879605.1"/>
    <property type="molecule type" value="Genomic_DNA"/>
</dbReference>
<name>A0ABQ9H5N7_9NEOP</name>
<gene>
    <name evidence="1" type="ORF">PR048_020213</name>
</gene>
<dbReference type="Proteomes" id="UP001159363">
    <property type="component" value="Chromosome 6"/>
</dbReference>
<accession>A0ABQ9H5N7</accession>
<protein>
    <submittedName>
        <fullName evidence="1">Uncharacterized protein</fullName>
    </submittedName>
</protein>
<comment type="caution">
    <text evidence="1">The sequence shown here is derived from an EMBL/GenBank/DDBJ whole genome shotgun (WGS) entry which is preliminary data.</text>
</comment>
<proteinExistence type="predicted"/>
<sequence length="254" mass="29323">MLAEPSTSASMGMGSGKGFLQEGSNFSETLCENSDETSTKHQDHVQLDTQFLKYPGTCPDVINDTVWQRIMPCAYKYEEFVELSKTFPEYNHIPVIGWFGVQEKQFSVFHVFCSKKTFLHLFNLAKREGFSPSKAQWRKFYNQLPAHENSAELRNYYCKWKSLQQTLLCKGIDGEPQKQITCEADKLLDVALFLASRELLGKYEDITRGHLAKVKHLQLQGKGMKGHAHYREKHERSCTLFILDELKSIYFCLQ</sequence>
<evidence type="ECO:0000313" key="1">
    <source>
        <dbReference type="EMBL" id="KAJ8879605.1"/>
    </source>
</evidence>
<organism evidence="1 2">
    <name type="scientific">Dryococelus australis</name>
    <dbReference type="NCBI Taxonomy" id="614101"/>
    <lineage>
        <taxon>Eukaryota</taxon>
        <taxon>Metazoa</taxon>
        <taxon>Ecdysozoa</taxon>
        <taxon>Arthropoda</taxon>
        <taxon>Hexapoda</taxon>
        <taxon>Insecta</taxon>
        <taxon>Pterygota</taxon>
        <taxon>Neoptera</taxon>
        <taxon>Polyneoptera</taxon>
        <taxon>Phasmatodea</taxon>
        <taxon>Verophasmatodea</taxon>
        <taxon>Anareolatae</taxon>
        <taxon>Phasmatidae</taxon>
        <taxon>Eurycanthinae</taxon>
        <taxon>Dryococelus</taxon>
    </lineage>
</organism>